<feature type="compositionally biased region" description="Pro residues" evidence="1">
    <location>
        <begin position="441"/>
        <end position="450"/>
    </location>
</feature>
<dbReference type="Gene3D" id="1.10.510.10">
    <property type="entry name" value="Transferase(Phosphotransferase) domain 1"/>
    <property type="match status" value="1"/>
</dbReference>
<feature type="compositionally biased region" description="Low complexity" evidence="1">
    <location>
        <begin position="462"/>
        <end position="489"/>
    </location>
</feature>
<evidence type="ECO:0008006" key="4">
    <source>
        <dbReference type="Google" id="ProtNLM"/>
    </source>
</evidence>
<feature type="compositionally biased region" description="Low complexity" evidence="1">
    <location>
        <begin position="213"/>
        <end position="229"/>
    </location>
</feature>
<dbReference type="PANTHER" id="PTHR48125">
    <property type="entry name" value="LP07818P1"/>
    <property type="match status" value="1"/>
</dbReference>
<evidence type="ECO:0000256" key="1">
    <source>
        <dbReference type="SAM" id="MobiDB-lite"/>
    </source>
</evidence>
<feature type="region of interest" description="Disordered" evidence="1">
    <location>
        <begin position="46"/>
        <end position="135"/>
    </location>
</feature>
<feature type="compositionally biased region" description="Low complexity" evidence="1">
    <location>
        <begin position="46"/>
        <end position="83"/>
    </location>
</feature>
<dbReference type="PANTHER" id="PTHR48125:SF10">
    <property type="entry name" value="OS12G0136300 PROTEIN"/>
    <property type="match status" value="1"/>
</dbReference>
<name>A0A0G4EJC1_VITBC</name>
<proteinExistence type="predicted"/>
<accession>A0A0G4EJC1</accession>
<evidence type="ECO:0000313" key="2">
    <source>
        <dbReference type="EMBL" id="CEL96839.1"/>
    </source>
</evidence>
<feature type="region of interest" description="Disordered" evidence="1">
    <location>
        <begin position="757"/>
        <end position="898"/>
    </location>
</feature>
<dbReference type="VEuPathDB" id="CryptoDB:Vbra_3875"/>
<dbReference type="InterPro" id="IPR011009">
    <property type="entry name" value="Kinase-like_dom_sf"/>
</dbReference>
<feature type="region of interest" description="Disordered" evidence="1">
    <location>
        <begin position="430"/>
        <end position="517"/>
    </location>
</feature>
<feature type="compositionally biased region" description="Gly residues" evidence="1">
    <location>
        <begin position="500"/>
        <end position="517"/>
    </location>
</feature>
<feature type="compositionally biased region" description="Pro residues" evidence="1">
    <location>
        <begin position="810"/>
        <end position="820"/>
    </location>
</feature>
<dbReference type="Proteomes" id="UP000041254">
    <property type="component" value="Unassembled WGS sequence"/>
</dbReference>
<dbReference type="SUPFAM" id="SSF56112">
    <property type="entry name" value="Protein kinase-like (PK-like)"/>
    <property type="match status" value="1"/>
</dbReference>
<keyword evidence="3" id="KW-1185">Reference proteome</keyword>
<feature type="region of interest" description="Disordered" evidence="1">
    <location>
        <begin position="207"/>
        <end position="256"/>
    </location>
</feature>
<dbReference type="EMBL" id="CDMY01000247">
    <property type="protein sequence ID" value="CEL96839.1"/>
    <property type="molecule type" value="Genomic_DNA"/>
</dbReference>
<dbReference type="InParanoid" id="A0A0G4EJC1"/>
<feature type="compositionally biased region" description="Gly residues" evidence="1">
    <location>
        <begin position="105"/>
        <end position="114"/>
    </location>
</feature>
<protein>
    <recommendedName>
        <fullName evidence="4">Protein kinase domain-containing protein</fullName>
    </recommendedName>
</protein>
<organism evidence="2 3">
    <name type="scientific">Vitrella brassicaformis (strain CCMP3155)</name>
    <dbReference type="NCBI Taxonomy" id="1169540"/>
    <lineage>
        <taxon>Eukaryota</taxon>
        <taxon>Sar</taxon>
        <taxon>Alveolata</taxon>
        <taxon>Colpodellida</taxon>
        <taxon>Vitrellaceae</taxon>
        <taxon>Vitrella</taxon>
    </lineage>
</organism>
<gene>
    <name evidence="2" type="ORF">Vbra_3875</name>
</gene>
<sequence>MDDDAWSMIGLTREDQERIPVNTIMDIRERDQTDEDAALARHLHAAQVAEAAQQQQQQASSASHNYGNNYDNNDNWSDSDGWDPLLLPHAQPGPAPVAAAAAASSGGGGGGWTSGGVSRPSGSGQQHLQGRWGRWGRSCRSNKTIQIRGPSGRIRHVVRYGVSIDELRQEVLKLLRLDDSSVTVQLLVRGSSIRDVDALRDGDEVAFTPLPLSPHRTTPAPSAAPSANSDRQAPTTAPNGRAPELPRPGTTATDVSQWKKRPTDTGFGDIFVEEGELNGQLFLKLKIPLSRYNKNASVREPVLIHKLLSETVRQSSLESSVAKQLGEFEQDGYHVVVLERPPMPLRDFFREHIEHVGVAESVVFWFVGDLLRLPCRSVSEGMTLAQFHQQQRKFFHLPSDTLVRVFDTEWREVVDLDDLDDEETVQLSVELPDDVEAPHNDPTPSPPDSIPTPYSQPHGQGATPTRASTPARTRGAATSGAAAAGSDVGEGAEGAEGSEEGGGVGEGGEGGVGDKSVGGGEFAAVDVLWHLDGSQSTAFARLMELPVKSKEGHELVALLIPHSQYTMEVKRAADIHDWASQQQLPAVCKVVHRRTMRSPSRNPSCRCGWPEQAVASFLRDIACLLVKLHKEGVSHAGLSIRSIGLSPVCCADGARTAFRLKAFVYKWDNAIRGRTRMQPSRSFYVAPEVLQGRHCGTATDIFALDHRCLHFILWRHILSFRRLPNRRLRLRLQAHGHMRGKTETNYIFFVTSPVIRGSSRKDSDDDDADNNEYDGCGSRDTQADHGSHPVPSPSPSNEAPTCDVEFIPPTTSPATPPSPSPRDRSPSPVPSQSPSLASTITPRHRTPSGELLLRSDTSQPSPPTNTSSPSSTSSTSSTTDGSAKEAYSSPRLHWRSLP</sequence>
<feature type="compositionally biased region" description="Low complexity" evidence="1">
    <location>
        <begin position="855"/>
        <end position="879"/>
    </location>
</feature>
<dbReference type="AlphaFoldDB" id="A0A0G4EJC1"/>
<reference evidence="2 3" key="1">
    <citation type="submission" date="2014-11" db="EMBL/GenBank/DDBJ databases">
        <authorList>
            <person name="Zhu J."/>
            <person name="Qi W."/>
            <person name="Song R."/>
        </authorList>
    </citation>
    <scope>NUCLEOTIDE SEQUENCE [LARGE SCALE GENOMIC DNA]</scope>
</reference>
<evidence type="ECO:0000313" key="3">
    <source>
        <dbReference type="Proteomes" id="UP000041254"/>
    </source>
</evidence>
<feature type="compositionally biased region" description="Low complexity" evidence="1">
    <location>
        <begin position="90"/>
        <end position="104"/>
    </location>
</feature>